<evidence type="ECO:0000313" key="2">
    <source>
        <dbReference type="EMBL" id="CAD9132452.1"/>
    </source>
</evidence>
<sequence>MPAELATGAPAASAVESPPAEVSTANGQLAEPGSGPAAVAPEAHEAFAAAPGAAEVMRAWRLHEAPLAQERDMDLRPLAIGETVRVRVEGVETMTLEERQYAGREGVVKRSTRPGCVRVLLQRPGLAGVNIYFQEDHLERVRRPNARARRGPGRAAPRAR</sequence>
<name>A0A7S1QCF7_ALECA</name>
<evidence type="ECO:0000256" key="1">
    <source>
        <dbReference type="SAM" id="MobiDB-lite"/>
    </source>
</evidence>
<proteinExistence type="predicted"/>
<gene>
    <name evidence="2" type="ORF">ACAT0790_LOCUS22824</name>
</gene>
<dbReference type="EMBL" id="HBGE01037807">
    <property type="protein sequence ID" value="CAD9132452.1"/>
    <property type="molecule type" value="Transcribed_RNA"/>
</dbReference>
<dbReference type="AlphaFoldDB" id="A0A7S1QCF7"/>
<protein>
    <submittedName>
        <fullName evidence="2">Uncharacterized protein</fullName>
    </submittedName>
</protein>
<feature type="compositionally biased region" description="Low complexity" evidence="1">
    <location>
        <begin position="9"/>
        <end position="23"/>
    </location>
</feature>
<organism evidence="2">
    <name type="scientific">Alexandrium catenella</name>
    <name type="common">Red tide dinoflagellate</name>
    <name type="synonym">Gonyaulax catenella</name>
    <dbReference type="NCBI Taxonomy" id="2925"/>
    <lineage>
        <taxon>Eukaryota</taxon>
        <taxon>Sar</taxon>
        <taxon>Alveolata</taxon>
        <taxon>Dinophyceae</taxon>
        <taxon>Gonyaulacales</taxon>
        <taxon>Pyrocystaceae</taxon>
        <taxon>Alexandrium</taxon>
    </lineage>
</organism>
<feature type="region of interest" description="Disordered" evidence="1">
    <location>
        <begin position="1"/>
        <end position="38"/>
    </location>
</feature>
<accession>A0A7S1QCF7</accession>
<reference evidence="2" key="1">
    <citation type="submission" date="2021-01" db="EMBL/GenBank/DDBJ databases">
        <authorList>
            <person name="Corre E."/>
            <person name="Pelletier E."/>
            <person name="Niang G."/>
            <person name="Scheremetjew M."/>
            <person name="Finn R."/>
            <person name="Kale V."/>
            <person name="Holt S."/>
            <person name="Cochrane G."/>
            <person name="Meng A."/>
            <person name="Brown T."/>
            <person name="Cohen L."/>
        </authorList>
    </citation>
    <scope>NUCLEOTIDE SEQUENCE</scope>
    <source>
        <strain evidence="2">OF101</strain>
    </source>
</reference>